<feature type="region of interest" description="Disordered" evidence="5">
    <location>
        <begin position="2057"/>
        <end position="2091"/>
    </location>
</feature>
<keyword evidence="4" id="KW-0175">Coiled coil</keyword>
<dbReference type="InParanoid" id="A0A0D2W0H7"/>
<sequence>MADEWTADDSSAVDFFNPHALNDSDEDLDDGYQDSSSVVHQEDSDIVAHEDGSFGWSAPANQASDGEDDHEEQPDEHDDDPTGLNALDSALGELEIEAEAALQHEDVKASNASLADVSSQQQHHHQDDTAATTAAAAEPPTPAAPATVNYDISRYWHDSASGWYYDHHKSEYTMTPEPLEPEPEPEPVQPAEPEPEPVELLHAHTHYVPPTPISQHGDEAPEKVAALYQHHVEEQQVSKPTRDAGETQASAAAATSTVAVSVAAAAAAAAAERMQRQDSMKSTPSFVMTVTEAESLPTPTSDAKADSVSSNNNNNNDDDDDWDKPTIKRTGSLRRSLRRGRESTDADLAIDAITMRRRSMLNDSDEEQELEEQDRLADKIDREEEQRQREQEQRRLAREQQQQQQRQEIVPPVAVAAAVPQAVLLTQLTHASTNSIDSIGSNIASSDSGSVSNLPLPARVLSVSSLHRLDDSPSVEQRSTLPHTLEQDEDQEEEAEEADADEAQAVARPRRATFQDSESSTHLNDDDLEELDHVSYPSITSMASMASIDPALLRTATVGAASIQPAISMQSVSYVEDDESASAAGHSYYEEASAGGEEAQPETSLPAASAHLRGSSGAAAGDSMTFDPDDPNAIDSVLDGFDATLKEFDTASLNDDSRAGSRSVSRQVSMSLRPLAPVRRTSILRPASMVVPSSHALSSSPTGTTISAASSGSWNNSNGEIAATMSLASIPLYESGDGDLMFVNPMADMTTDDEADAASVAPSTWSGRRSHQSETGTFILHPDDDILYANGLRVAEQRGRRGSAVSAVSSGTFIHHSQSPSEGNEQPPMSPTHSHSPSVMTTVLVQSPTHSASPSVVYNDHTDVEEDDPEEDHGQLTITNPTAAYALMQQRHSDSRSSLISSKAAPPPPPVRNPFTVLVPSASVTAMAAPPPPVITVTNPTRPPSVYTDVSPLNVSALPPTSTGLSRELSGSTTSMVTLMAGGGGAGGPGMSESSQQPLSRSHSIQLDDEAISASVHVPKLNGANSSSGLFRVGSVESAHPKRTRTSSGGDRTLVGINAVTGAPMQPVASTPTSGPVAPNYVPSPLSSNAQLAAVPEDDAPAPGQLVRSFSSYSISGVALPITASMIGSRSELAGPFAPGPALLVNQEEQKHLVGRQAHASSTTYSRHSSSSSVPDRVVHREQDPRRESERTRESTRDRNHSRDQYRGDAHRDQYRDGPRDRERDREREKERDREHRSSRPRSRYRDYHYDEGSDSTSTSSSESSSSSSSSSSDEPRYQDRDRHRKHRKHRRHGKKARRHSRRRERSRRHHGHQQVVHAPAIPSGPNQRRWAVEGSVPTGFEVRVDQTTGETFYFDAATMTYYDQGYIEHARASPSTLPIPPGWNMRKDHRTAKVFFVNHNSQSTTWVDPRDRFTRPFTFAECEGDELPYAWEQASDAVVGLYFVNHSTRTTQIEDPRISAHIVQQRMLKDFLETAQADLTRKQELLELKKRRLGIAEEEVAYLTSRLDRPQSVAMPSSAAAAVTAGYQHGLVHNNSLQHLSGGLHASGSYAQTFDPDTLKVDIAAAKQRVASLRLEMESLDNVVQYEREGMEILQDVDRRIDANPDYQLDDARRAIEELNAMRALLRENQAEKAELRRQLVQMREEYVTNSRMQEYLVYNELDKRQFKNELVQWLAANVVDPDQINSAVAARLEEHLDQRELAFDVDELAASLTSIWPAITKLETMISQSEQFGDQLKSEISSISSGVDSRVGSRNPSRHGTLEKPRLARANMAASAAAGQHHPHHHHHHHQHHDHQQRHHDAYTAPPPAQFASSGSAHPVRAAAAHFTQNELLQSEEDEFADSHILKAKVEELVRMHEREKIELRKILADVHESVLSRQSLKTLLQRQEEEKEKLKIELASVEANYIPIERVQEVIATHEREKSELRAELQVLKKDLILGNMQNKPVSKSSALPPPPPSAFLPADLYPESSTFVDAMISNAHGDSDASATDEVVHNSGETPITRIDIELELAAAKREISGIQQQIRALKDMRTELMAGGSGEAAAAAHSAGAAQSARAATSMPRPLNASKGGVASPSLPSDKAASRSTVQERAPAVTFAETPAAAAVAASAASADVVSLDSMPRWIDDPVIQNLLQVDPESCNTKNTLRRRSQHKVAQLRTKAKSGGVDPLSFQEKIAYFTTYDIALPLPPPPPPAH</sequence>
<name>A0A0D2W0H7_CAPO3</name>
<organism evidence="7 8">
    <name type="scientific">Capsaspora owczarzaki (strain ATCC 30864)</name>
    <dbReference type="NCBI Taxonomy" id="595528"/>
    <lineage>
        <taxon>Eukaryota</taxon>
        <taxon>Filasterea</taxon>
        <taxon>Capsaspora</taxon>
    </lineage>
</organism>
<feature type="compositionally biased region" description="Low complexity" evidence="5">
    <location>
        <begin position="249"/>
        <end position="271"/>
    </location>
</feature>
<dbReference type="PROSITE" id="PS50020">
    <property type="entry name" value="WW_DOMAIN_2"/>
    <property type="match status" value="2"/>
</dbReference>
<evidence type="ECO:0000313" key="7">
    <source>
        <dbReference type="EMBL" id="KJE97702.1"/>
    </source>
</evidence>
<dbReference type="GO" id="GO:0016477">
    <property type="term" value="P:cell migration"/>
    <property type="evidence" value="ECO:0007669"/>
    <property type="project" value="TreeGrafter"/>
</dbReference>
<feature type="compositionally biased region" description="Acidic residues" evidence="5">
    <location>
        <begin position="487"/>
        <end position="502"/>
    </location>
</feature>
<feature type="compositionally biased region" description="Polar residues" evidence="5">
    <location>
        <begin position="844"/>
        <end position="856"/>
    </location>
</feature>
<feature type="compositionally biased region" description="Acidic residues" evidence="5">
    <location>
        <begin position="65"/>
        <end position="81"/>
    </location>
</feature>
<feature type="compositionally biased region" description="Low complexity" evidence="5">
    <location>
        <begin position="129"/>
        <end position="138"/>
    </location>
</feature>
<evidence type="ECO:0000256" key="1">
    <source>
        <dbReference type="ARBA" id="ARBA00004496"/>
    </source>
</evidence>
<dbReference type="PANTHER" id="PTHR14791:SF29">
    <property type="entry name" value="PROTEIN KIBRA"/>
    <property type="match status" value="1"/>
</dbReference>
<dbReference type="GO" id="GO:0005737">
    <property type="term" value="C:cytoplasm"/>
    <property type="evidence" value="ECO:0007669"/>
    <property type="project" value="UniProtKB-SubCell"/>
</dbReference>
<comment type="subcellular location">
    <subcellularLocation>
        <location evidence="1">Cytoplasm</location>
    </subcellularLocation>
</comment>
<feature type="region of interest" description="Disordered" evidence="5">
    <location>
        <begin position="889"/>
        <end position="912"/>
    </location>
</feature>
<dbReference type="GO" id="GO:0060090">
    <property type="term" value="F:molecular adaptor activity"/>
    <property type="evidence" value="ECO:0007669"/>
    <property type="project" value="TreeGrafter"/>
</dbReference>
<proteinExistence type="predicted"/>
<feature type="domain" description="WW" evidence="6">
    <location>
        <begin position="1378"/>
        <end position="1412"/>
    </location>
</feature>
<feature type="region of interest" description="Disordered" evidence="5">
    <location>
        <begin position="1745"/>
        <end position="1822"/>
    </location>
</feature>
<dbReference type="Pfam" id="PF00397">
    <property type="entry name" value="WW"/>
    <property type="match status" value="1"/>
</dbReference>
<feature type="region of interest" description="Disordered" evidence="5">
    <location>
        <begin position="1947"/>
        <end position="1966"/>
    </location>
</feature>
<keyword evidence="2" id="KW-0963">Cytoplasm</keyword>
<feature type="domain" description="WW" evidence="6">
    <location>
        <begin position="1426"/>
        <end position="1459"/>
    </location>
</feature>
<dbReference type="GO" id="GO:0035330">
    <property type="term" value="P:regulation of hippo signaling"/>
    <property type="evidence" value="ECO:0007669"/>
    <property type="project" value="TreeGrafter"/>
</dbReference>
<dbReference type="InterPro" id="IPR001202">
    <property type="entry name" value="WW_dom"/>
</dbReference>
<dbReference type="GO" id="GO:0006355">
    <property type="term" value="P:regulation of DNA-templated transcription"/>
    <property type="evidence" value="ECO:0007669"/>
    <property type="project" value="TreeGrafter"/>
</dbReference>
<feature type="compositionally biased region" description="Basic and acidic residues" evidence="5">
    <location>
        <begin position="373"/>
        <end position="398"/>
    </location>
</feature>
<feature type="compositionally biased region" description="Basic and acidic residues" evidence="5">
    <location>
        <begin position="40"/>
        <end position="52"/>
    </location>
</feature>
<dbReference type="PROSITE" id="PS01159">
    <property type="entry name" value="WW_DOMAIN_1"/>
    <property type="match status" value="1"/>
</dbReference>
<feature type="region of interest" description="Disordered" evidence="5">
    <location>
        <begin position="1153"/>
        <end position="1329"/>
    </location>
</feature>
<feature type="compositionally biased region" description="Acidic residues" evidence="5">
    <location>
        <begin position="363"/>
        <end position="372"/>
    </location>
</feature>
<dbReference type="Gene3D" id="2.20.70.10">
    <property type="match status" value="2"/>
</dbReference>
<protein>
    <recommendedName>
        <fullName evidence="6">WW domain-containing protein</fullName>
    </recommendedName>
</protein>
<evidence type="ECO:0000259" key="6">
    <source>
        <dbReference type="PROSITE" id="PS50020"/>
    </source>
</evidence>
<feature type="compositionally biased region" description="Acidic residues" evidence="5">
    <location>
        <begin position="23"/>
        <end position="32"/>
    </location>
</feature>
<feature type="region of interest" description="Disordered" evidence="5">
    <location>
        <begin position="590"/>
        <end position="631"/>
    </location>
</feature>
<dbReference type="SMART" id="SM00456">
    <property type="entry name" value="WW"/>
    <property type="match status" value="2"/>
</dbReference>
<feature type="region of interest" description="Disordered" evidence="5">
    <location>
        <begin position="1032"/>
        <end position="1053"/>
    </location>
</feature>
<feature type="compositionally biased region" description="Low complexity" evidence="5">
    <location>
        <begin position="1158"/>
        <end position="1173"/>
    </location>
</feature>
<feature type="compositionally biased region" description="Low complexity" evidence="5">
    <location>
        <begin position="399"/>
        <end position="410"/>
    </location>
</feature>
<dbReference type="SUPFAM" id="SSF51045">
    <property type="entry name" value="WW domain"/>
    <property type="match status" value="2"/>
</dbReference>
<feature type="compositionally biased region" description="Basic residues" evidence="5">
    <location>
        <begin position="1783"/>
        <end position="1800"/>
    </location>
</feature>
<feature type="coiled-coil region" evidence="4">
    <location>
        <begin position="1880"/>
        <end position="1938"/>
    </location>
</feature>
<dbReference type="OrthoDB" id="2020426at2759"/>
<evidence type="ECO:0000256" key="4">
    <source>
        <dbReference type="SAM" id="Coils"/>
    </source>
</evidence>
<feature type="compositionally biased region" description="Basic residues" evidence="5">
    <location>
        <begin position="1283"/>
        <end position="1313"/>
    </location>
</feature>
<feature type="coiled-coil region" evidence="4">
    <location>
        <begin position="2006"/>
        <end position="2033"/>
    </location>
</feature>
<dbReference type="CDD" id="cd00201">
    <property type="entry name" value="WW"/>
    <property type="match status" value="2"/>
</dbReference>
<keyword evidence="3" id="KW-0597">Phosphoprotein</keyword>
<dbReference type="GO" id="GO:0019900">
    <property type="term" value="F:kinase binding"/>
    <property type="evidence" value="ECO:0007669"/>
    <property type="project" value="TreeGrafter"/>
</dbReference>
<feature type="compositionally biased region" description="Basic and acidic residues" evidence="5">
    <location>
        <begin position="1177"/>
        <end position="1252"/>
    </location>
</feature>
<feature type="compositionally biased region" description="Low complexity" evidence="5">
    <location>
        <begin position="1745"/>
        <end position="1756"/>
    </location>
</feature>
<dbReference type="PANTHER" id="PTHR14791">
    <property type="entry name" value="BOMB/KIRA PROTEINS"/>
    <property type="match status" value="1"/>
</dbReference>
<feature type="region of interest" description="Disordered" evidence="5">
    <location>
        <begin position="467"/>
        <end position="529"/>
    </location>
</feature>
<feature type="compositionally biased region" description="Low complexity" evidence="5">
    <location>
        <begin position="1770"/>
        <end position="1782"/>
    </location>
</feature>
<keyword evidence="8" id="KW-1185">Reference proteome</keyword>
<evidence type="ECO:0000256" key="3">
    <source>
        <dbReference type="ARBA" id="ARBA00022553"/>
    </source>
</evidence>
<feature type="coiled-coil region" evidence="4">
    <location>
        <begin position="1610"/>
        <end position="1647"/>
    </location>
</feature>
<evidence type="ECO:0000256" key="2">
    <source>
        <dbReference type="ARBA" id="ARBA00022490"/>
    </source>
</evidence>
<feature type="compositionally biased region" description="Basic and acidic residues" evidence="5">
    <location>
        <begin position="230"/>
        <end position="245"/>
    </location>
</feature>
<dbReference type="OMA" id="WEMDDNL"/>
<dbReference type="eggNOG" id="KOG3209">
    <property type="taxonomic scope" value="Eukaryota"/>
</dbReference>
<accession>A0A0D2W0H7</accession>
<feature type="region of interest" description="Disordered" evidence="5">
    <location>
        <begin position="1"/>
        <end position="146"/>
    </location>
</feature>
<dbReference type="Proteomes" id="UP000008743">
    <property type="component" value="Unassembled WGS sequence"/>
</dbReference>
<gene>
    <name evidence="7" type="ORF">CAOG_007806</name>
</gene>
<feature type="coiled-coil region" evidence="4">
    <location>
        <begin position="1473"/>
        <end position="1500"/>
    </location>
</feature>
<feature type="compositionally biased region" description="Polar residues" evidence="5">
    <location>
        <begin position="110"/>
        <end position="119"/>
    </location>
</feature>
<feature type="region of interest" description="Disordered" evidence="5">
    <location>
        <begin position="173"/>
        <end position="195"/>
    </location>
</feature>
<feature type="compositionally biased region" description="Low complexity" evidence="5">
    <location>
        <begin position="831"/>
        <end position="843"/>
    </location>
</feature>
<dbReference type="GO" id="GO:0046621">
    <property type="term" value="P:negative regulation of organ growth"/>
    <property type="evidence" value="ECO:0007669"/>
    <property type="project" value="TreeGrafter"/>
</dbReference>
<feature type="region of interest" description="Disordered" evidence="5">
    <location>
        <begin position="803"/>
        <end position="876"/>
    </location>
</feature>
<feature type="compositionally biased region" description="Low complexity" evidence="5">
    <location>
        <begin position="1255"/>
        <end position="1273"/>
    </location>
</feature>
<feature type="compositionally biased region" description="Polar residues" evidence="5">
    <location>
        <begin position="806"/>
        <end position="824"/>
    </location>
</feature>
<reference evidence="8" key="1">
    <citation type="submission" date="2011-02" db="EMBL/GenBank/DDBJ databases">
        <title>The Genome Sequence of Capsaspora owczarzaki ATCC 30864.</title>
        <authorList>
            <person name="Russ C."/>
            <person name="Cuomo C."/>
            <person name="Burger G."/>
            <person name="Gray M.W."/>
            <person name="Holland P.W.H."/>
            <person name="King N."/>
            <person name="Lang F.B.F."/>
            <person name="Roger A.J."/>
            <person name="Ruiz-Trillo I."/>
            <person name="Young S.K."/>
            <person name="Zeng Q."/>
            <person name="Gargeya S."/>
            <person name="Alvarado L."/>
            <person name="Berlin A."/>
            <person name="Chapman S.B."/>
            <person name="Chen Z."/>
            <person name="Freedman E."/>
            <person name="Gellesch M."/>
            <person name="Goldberg J."/>
            <person name="Griggs A."/>
            <person name="Gujja S."/>
            <person name="Heilman E."/>
            <person name="Heiman D."/>
            <person name="Howarth C."/>
            <person name="Mehta T."/>
            <person name="Neiman D."/>
            <person name="Pearson M."/>
            <person name="Roberts A."/>
            <person name="Saif S."/>
            <person name="Shea T."/>
            <person name="Shenoy N."/>
            <person name="Sisk P."/>
            <person name="Stolte C."/>
            <person name="Sykes S."/>
            <person name="White J."/>
            <person name="Yandava C."/>
            <person name="Haas B."/>
            <person name="Nusbaum C."/>
            <person name="Birren B."/>
        </authorList>
    </citation>
    <scope>NUCLEOTIDE SEQUENCE</scope>
    <source>
        <strain evidence="8">ATCC 30864</strain>
    </source>
</reference>
<evidence type="ECO:0000313" key="8">
    <source>
        <dbReference type="Proteomes" id="UP000008743"/>
    </source>
</evidence>
<evidence type="ECO:0000256" key="5">
    <source>
        <dbReference type="SAM" id="MobiDB-lite"/>
    </source>
</evidence>
<dbReference type="InterPro" id="IPR036020">
    <property type="entry name" value="WW_dom_sf"/>
</dbReference>
<dbReference type="EMBL" id="KE346375">
    <property type="protein sequence ID" value="KJE97702.1"/>
    <property type="molecule type" value="Genomic_DNA"/>
</dbReference>
<dbReference type="RefSeq" id="XP_004342879.1">
    <property type="nucleotide sequence ID" value="XM_004342830.2"/>
</dbReference>
<feature type="region of interest" description="Disordered" evidence="5">
    <location>
        <begin position="229"/>
        <end position="410"/>
    </location>
</feature>
<dbReference type="InterPro" id="IPR051105">
    <property type="entry name" value="WWC/KIBRA_Hippo_Reg"/>
</dbReference>